<evidence type="ECO:0000313" key="3">
    <source>
        <dbReference type="Proteomes" id="UP000436088"/>
    </source>
</evidence>
<evidence type="ECO:0000256" key="1">
    <source>
        <dbReference type="SAM" id="Phobius"/>
    </source>
</evidence>
<feature type="transmembrane region" description="Helical" evidence="1">
    <location>
        <begin position="6"/>
        <end position="27"/>
    </location>
</feature>
<dbReference type="AlphaFoldDB" id="A0A6A2WQ73"/>
<name>A0A6A2WQ73_HIBSY</name>
<protein>
    <submittedName>
        <fullName evidence="2">Uncharacterized protein</fullName>
    </submittedName>
</protein>
<comment type="caution">
    <text evidence="2">The sequence shown here is derived from an EMBL/GenBank/DDBJ whole genome shotgun (WGS) entry which is preliminary data.</text>
</comment>
<dbReference type="EMBL" id="VEPZ02001693">
    <property type="protein sequence ID" value="KAE8662903.1"/>
    <property type="molecule type" value="Genomic_DNA"/>
</dbReference>
<evidence type="ECO:0000313" key="2">
    <source>
        <dbReference type="EMBL" id="KAE8662903.1"/>
    </source>
</evidence>
<reference evidence="2" key="1">
    <citation type="submission" date="2019-09" db="EMBL/GenBank/DDBJ databases">
        <title>Draft genome information of white flower Hibiscus syriacus.</title>
        <authorList>
            <person name="Kim Y.-M."/>
        </authorList>
    </citation>
    <scope>NUCLEOTIDE SEQUENCE [LARGE SCALE GENOMIC DNA]</scope>
    <source>
        <strain evidence="2">YM2019G1</strain>
    </source>
</reference>
<gene>
    <name evidence="2" type="ORF">F3Y22_tig00113124pilonHSYRG00362</name>
</gene>
<keyword evidence="3" id="KW-1185">Reference proteome</keyword>
<dbReference type="Proteomes" id="UP000436088">
    <property type="component" value="Unassembled WGS sequence"/>
</dbReference>
<keyword evidence="1" id="KW-0472">Membrane</keyword>
<sequence length="78" mass="8929">MPNTPIWLIDLLISFRFVSFRFVYSLLKTGPNRTLLRALGLRQFSDLTAEKAKRNYADNVSEYNTVLTSLNTDEGPAF</sequence>
<keyword evidence="1" id="KW-1133">Transmembrane helix</keyword>
<proteinExistence type="predicted"/>
<keyword evidence="1" id="KW-0812">Transmembrane</keyword>
<accession>A0A6A2WQ73</accession>
<organism evidence="2 3">
    <name type="scientific">Hibiscus syriacus</name>
    <name type="common">Rose of Sharon</name>
    <dbReference type="NCBI Taxonomy" id="106335"/>
    <lineage>
        <taxon>Eukaryota</taxon>
        <taxon>Viridiplantae</taxon>
        <taxon>Streptophyta</taxon>
        <taxon>Embryophyta</taxon>
        <taxon>Tracheophyta</taxon>
        <taxon>Spermatophyta</taxon>
        <taxon>Magnoliopsida</taxon>
        <taxon>eudicotyledons</taxon>
        <taxon>Gunneridae</taxon>
        <taxon>Pentapetalae</taxon>
        <taxon>rosids</taxon>
        <taxon>malvids</taxon>
        <taxon>Malvales</taxon>
        <taxon>Malvaceae</taxon>
        <taxon>Malvoideae</taxon>
        <taxon>Hibiscus</taxon>
    </lineage>
</organism>